<dbReference type="EMBL" id="AP015040">
    <property type="protein sequence ID" value="BAT91659.1"/>
    <property type="molecule type" value="Genomic_DNA"/>
</dbReference>
<keyword evidence="1" id="KW-0472">Membrane</keyword>
<sequence length="75" mass="8912">MRYNTTLTYSQISLLLFDYLIPLISLFASLIWYHELVVDPSHIFYARFSFQSGKLASNLFSPNLNQTEFQNFLRR</sequence>
<protein>
    <submittedName>
        <fullName evidence="2">Uncharacterized protein</fullName>
    </submittedName>
</protein>
<gene>
    <name evidence="2" type="primary">Vigan.07G026900</name>
    <name evidence="2" type="ORF">VIGAN_07026900</name>
</gene>
<dbReference type="AlphaFoldDB" id="A0A0S3SFT9"/>
<reference evidence="2 3" key="1">
    <citation type="journal article" date="2015" name="Sci. Rep.">
        <title>The power of single molecule real-time sequencing technology in the de novo assembly of a eukaryotic genome.</title>
        <authorList>
            <person name="Sakai H."/>
            <person name="Naito K."/>
            <person name="Ogiso-Tanaka E."/>
            <person name="Takahashi Y."/>
            <person name="Iseki K."/>
            <person name="Muto C."/>
            <person name="Satou K."/>
            <person name="Teruya K."/>
            <person name="Shiroma A."/>
            <person name="Shimoji M."/>
            <person name="Hirano T."/>
            <person name="Itoh T."/>
            <person name="Kaga A."/>
            <person name="Tomooka N."/>
        </authorList>
    </citation>
    <scope>NUCLEOTIDE SEQUENCE [LARGE SCALE GENOMIC DNA]</scope>
    <source>
        <strain evidence="3">cv. Shumari</strain>
    </source>
</reference>
<proteinExistence type="predicted"/>
<name>A0A0S3SFT9_PHAAN</name>
<accession>A0A0S3SFT9</accession>
<keyword evidence="1" id="KW-0812">Transmembrane</keyword>
<dbReference type="Proteomes" id="UP000291084">
    <property type="component" value="Chromosome 7"/>
</dbReference>
<evidence type="ECO:0000313" key="3">
    <source>
        <dbReference type="Proteomes" id="UP000291084"/>
    </source>
</evidence>
<keyword evidence="3" id="KW-1185">Reference proteome</keyword>
<organism evidence="2 3">
    <name type="scientific">Vigna angularis var. angularis</name>
    <dbReference type="NCBI Taxonomy" id="157739"/>
    <lineage>
        <taxon>Eukaryota</taxon>
        <taxon>Viridiplantae</taxon>
        <taxon>Streptophyta</taxon>
        <taxon>Embryophyta</taxon>
        <taxon>Tracheophyta</taxon>
        <taxon>Spermatophyta</taxon>
        <taxon>Magnoliopsida</taxon>
        <taxon>eudicotyledons</taxon>
        <taxon>Gunneridae</taxon>
        <taxon>Pentapetalae</taxon>
        <taxon>rosids</taxon>
        <taxon>fabids</taxon>
        <taxon>Fabales</taxon>
        <taxon>Fabaceae</taxon>
        <taxon>Papilionoideae</taxon>
        <taxon>50 kb inversion clade</taxon>
        <taxon>NPAAA clade</taxon>
        <taxon>indigoferoid/millettioid clade</taxon>
        <taxon>Phaseoleae</taxon>
        <taxon>Vigna</taxon>
    </lineage>
</organism>
<keyword evidence="1" id="KW-1133">Transmembrane helix</keyword>
<evidence type="ECO:0000256" key="1">
    <source>
        <dbReference type="SAM" id="Phobius"/>
    </source>
</evidence>
<feature type="transmembrane region" description="Helical" evidence="1">
    <location>
        <begin position="12"/>
        <end position="33"/>
    </location>
</feature>
<evidence type="ECO:0000313" key="2">
    <source>
        <dbReference type="EMBL" id="BAT91659.1"/>
    </source>
</evidence>